<keyword evidence="6 11" id="KW-0472">Membrane</keyword>
<evidence type="ECO:0000256" key="10">
    <source>
        <dbReference type="SAM" id="MobiDB-lite"/>
    </source>
</evidence>
<keyword evidence="7" id="KW-0869">Chloride channel</keyword>
<evidence type="ECO:0000256" key="8">
    <source>
        <dbReference type="ARBA" id="ARBA00023214"/>
    </source>
</evidence>
<gene>
    <name evidence="13" type="ORF">TrVE_jg5276</name>
</gene>
<dbReference type="PANTHER" id="PTHR43427:SF6">
    <property type="entry name" value="CHLORIDE CHANNEL PROTEIN CLC-E"/>
    <property type="match status" value="1"/>
</dbReference>
<keyword evidence="8" id="KW-0868">Chloride</keyword>
<evidence type="ECO:0000256" key="1">
    <source>
        <dbReference type="ARBA" id="ARBA00004141"/>
    </source>
</evidence>
<evidence type="ECO:0000256" key="2">
    <source>
        <dbReference type="ARBA" id="ARBA00022448"/>
    </source>
</evidence>
<proteinExistence type="predicted"/>
<dbReference type="PRINTS" id="PR00762">
    <property type="entry name" value="CLCHANNEL"/>
</dbReference>
<evidence type="ECO:0000256" key="9">
    <source>
        <dbReference type="ARBA" id="ARBA00023303"/>
    </source>
</evidence>
<keyword evidence="4 11" id="KW-1133">Transmembrane helix</keyword>
<dbReference type="InterPro" id="IPR014743">
    <property type="entry name" value="Cl-channel_core"/>
</dbReference>
<feature type="transmembrane region" description="Helical" evidence="11">
    <location>
        <begin position="394"/>
        <end position="412"/>
    </location>
</feature>
<feature type="transmembrane region" description="Helical" evidence="11">
    <location>
        <begin position="494"/>
        <end position="512"/>
    </location>
</feature>
<protein>
    <recommendedName>
        <fullName evidence="15">Chloride channel protein</fullName>
    </recommendedName>
</protein>
<dbReference type="SUPFAM" id="SSF81340">
    <property type="entry name" value="Clc chloride channel"/>
    <property type="match status" value="1"/>
</dbReference>
<keyword evidence="14" id="KW-1185">Reference proteome</keyword>
<feature type="transmembrane region" description="Helical" evidence="11">
    <location>
        <begin position="263"/>
        <end position="284"/>
    </location>
</feature>
<evidence type="ECO:0000256" key="5">
    <source>
        <dbReference type="ARBA" id="ARBA00023065"/>
    </source>
</evidence>
<evidence type="ECO:0000256" key="4">
    <source>
        <dbReference type="ARBA" id="ARBA00022989"/>
    </source>
</evidence>
<dbReference type="Pfam" id="PF00654">
    <property type="entry name" value="Voltage_CLC"/>
    <property type="match status" value="1"/>
</dbReference>
<evidence type="ECO:0000313" key="13">
    <source>
        <dbReference type="EMBL" id="GMH84801.1"/>
    </source>
</evidence>
<dbReference type="AlphaFoldDB" id="A0A9W7B5Y8"/>
<feature type="transmembrane region" description="Helical" evidence="11">
    <location>
        <begin position="156"/>
        <end position="173"/>
    </location>
</feature>
<feature type="chain" id="PRO_5040795072" description="Chloride channel protein" evidence="12">
    <location>
        <begin position="29"/>
        <end position="524"/>
    </location>
</feature>
<feature type="transmembrane region" description="Helical" evidence="11">
    <location>
        <begin position="304"/>
        <end position="324"/>
    </location>
</feature>
<feature type="signal peptide" evidence="12">
    <location>
        <begin position="1"/>
        <end position="28"/>
    </location>
</feature>
<dbReference type="EMBL" id="BRXX01000041">
    <property type="protein sequence ID" value="GMH84801.1"/>
    <property type="molecule type" value="Genomic_DNA"/>
</dbReference>
<evidence type="ECO:0000256" key="11">
    <source>
        <dbReference type="SAM" id="Phobius"/>
    </source>
</evidence>
<evidence type="ECO:0008006" key="15">
    <source>
        <dbReference type="Google" id="ProtNLM"/>
    </source>
</evidence>
<feature type="compositionally biased region" description="Low complexity" evidence="10">
    <location>
        <begin position="88"/>
        <end position="102"/>
    </location>
</feature>
<dbReference type="Gene3D" id="1.10.3080.10">
    <property type="entry name" value="Clc chloride channel"/>
    <property type="match status" value="1"/>
</dbReference>
<keyword evidence="3 11" id="KW-0812">Transmembrane</keyword>
<dbReference type="GO" id="GO:0034707">
    <property type="term" value="C:chloride channel complex"/>
    <property type="evidence" value="ECO:0007669"/>
    <property type="project" value="UniProtKB-KW"/>
</dbReference>
<dbReference type="InterPro" id="IPR001807">
    <property type="entry name" value="ClC"/>
</dbReference>
<dbReference type="InterPro" id="IPR050368">
    <property type="entry name" value="ClC-type_chloride_channel"/>
</dbReference>
<feature type="transmembrane region" description="Helical" evidence="11">
    <location>
        <begin position="119"/>
        <end position="144"/>
    </location>
</feature>
<reference evidence="14" key="1">
    <citation type="journal article" date="2023" name="Commun. Biol.">
        <title>Genome analysis of Parmales, the sister group of diatoms, reveals the evolutionary specialization of diatoms from phago-mixotrophs to photoautotrophs.</title>
        <authorList>
            <person name="Ban H."/>
            <person name="Sato S."/>
            <person name="Yoshikawa S."/>
            <person name="Yamada K."/>
            <person name="Nakamura Y."/>
            <person name="Ichinomiya M."/>
            <person name="Sato N."/>
            <person name="Blanc-Mathieu R."/>
            <person name="Endo H."/>
            <person name="Kuwata A."/>
            <person name="Ogata H."/>
        </authorList>
    </citation>
    <scope>NUCLEOTIDE SEQUENCE [LARGE SCALE GENOMIC DNA]</scope>
    <source>
        <strain evidence="14">NIES 3699</strain>
    </source>
</reference>
<dbReference type="Proteomes" id="UP001165160">
    <property type="component" value="Unassembled WGS sequence"/>
</dbReference>
<keyword evidence="9" id="KW-0407">Ion channel</keyword>
<dbReference type="CDD" id="cd00400">
    <property type="entry name" value="Voltage_gated_ClC"/>
    <property type="match status" value="1"/>
</dbReference>
<name>A0A9W7B5Y8_9STRA</name>
<feature type="transmembrane region" description="Helical" evidence="11">
    <location>
        <begin position="223"/>
        <end position="243"/>
    </location>
</feature>
<dbReference type="PANTHER" id="PTHR43427">
    <property type="entry name" value="CHLORIDE CHANNEL PROTEIN CLC-E"/>
    <property type="match status" value="1"/>
</dbReference>
<keyword evidence="5" id="KW-0406">Ion transport</keyword>
<evidence type="ECO:0000256" key="12">
    <source>
        <dbReference type="SAM" id="SignalP"/>
    </source>
</evidence>
<keyword evidence="2" id="KW-0813">Transport</keyword>
<evidence type="ECO:0000313" key="14">
    <source>
        <dbReference type="Proteomes" id="UP001165160"/>
    </source>
</evidence>
<dbReference type="GO" id="GO:0005254">
    <property type="term" value="F:chloride channel activity"/>
    <property type="evidence" value="ECO:0007669"/>
    <property type="project" value="UniProtKB-KW"/>
</dbReference>
<comment type="subcellular location">
    <subcellularLocation>
        <location evidence="1">Membrane</location>
        <topology evidence="1">Multi-pass membrane protein</topology>
    </subcellularLocation>
</comment>
<comment type="caution">
    <text evidence="13">The sequence shown here is derived from an EMBL/GenBank/DDBJ whole genome shotgun (WGS) entry which is preliminary data.</text>
</comment>
<feature type="region of interest" description="Disordered" evidence="10">
    <location>
        <begin position="75"/>
        <end position="102"/>
    </location>
</feature>
<evidence type="ECO:0000256" key="7">
    <source>
        <dbReference type="ARBA" id="ARBA00023173"/>
    </source>
</evidence>
<keyword evidence="12" id="KW-0732">Signal</keyword>
<feature type="transmembrane region" description="Helical" evidence="11">
    <location>
        <begin position="424"/>
        <end position="447"/>
    </location>
</feature>
<organism evidence="13 14">
    <name type="scientific">Triparma verrucosa</name>
    <dbReference type="NCBI Taxonomy" id="1606542"/>
    <lineage>
        <taxon>Eukaryota</taxon>
        <taxon>Sar</taxon>
        <taxon>Stramenopiles</taxon>
        <taxon>Ochrophyta</taxon>
        <taxon>Bolidophyceae</taxon>
        <taxon>Parmales</taxon>
        <taxon>Triparmaceae</taxon>
        <taxon>Triparma</taxon>
    </lineage>
</organism>
<accession>A0A9W7B5Y8</accession>
<evidence type="ECO:0000256" key="3">
    <source>
        <dbReference type="ARBA" id="ARBA00022692"/>
    </source>
</evidence>
<sequence length="524" mass="54752">MPRQIRRNAGKWILLAVTVLLFSRNVQPFTPSGRAPKFNAYVAPLPRRLSFRPSPQHKNCITHPSKKAVHCSDGLQLRSRGSGGGNRAPGSSRRSGDSSGDSGGSSSAVSYFSSSLPPVFLGLTTGAAIVLLKLSISSLQSFFYTTSSSSSIPSSLIPFFGGAVVVLLTVIPIQDNLKRTLSAISTLSTGNSLGPEGPCIELGETLDTKVIKPLFNTTLPQHAMAAGVSAGFNAPIAGVIYALEVGAKLNNAKDGAEDGGDEYNKLITMFLCSISASLITHFGLGNDLAFNTPASVINSLNLSFGEVIDFSVIGCLCGLGAFLLEQSEEMVKKSLANFGTEERKEIEIGEGEIEGGGGVDWKIFMPMLGGLTCSALSTLDSRILFFGYDTLNTLLLSSSTIPLLELTRLIFLKSVATSVARGTNLVGGVLAPSLFIGAGVGSVWFGVSGDVGVGSVGSGPAYALVGAASFLGSRLGCPIASSVLVFELTRDYDVLIALVAASFIGRGVYVLLNDKFGARNKENQ</sequence>
<evidence type="ECO:0000256" key="6">
    <source>
        <dbReference type="ARBA" id="ARBA00023136"/>
    </source>
</evidence>